<dbReference type="Gene3D" id="3.40.50.300">
    <property type="entry name" value="P-loop containing nucleotide triphosphate hydrolases"/>
    <property type="match status" value="1"/>
</dbReference>
<dbReference type="AlphaFoldDB" id="A0A315ESM0"/>
<comment type="caution">
    <text evidence="2">The sequence shown here is derived from an EMBL/GenBank/DDBJ whole genome shotgun (WGS) entry which is preliminary data.</text>
</comment>
<organism evidence="2 3">
    <name type="scientific">Limnohabitans curvus</name>
    <dbReference type="NCBI Taxonomy" id="323423"/>
    <lineage>
        <taxon>Bacteria</taxon>
        <taxon>Pseudomonadati</taxon>
        <taxon>Pseudomonadota</taxon>
        <taxon>Betaproteobacteria</taxon>
        <taxon>Burkholderiales</taxon>
        <taxon>Comamonadaceae</taxon>
        <taxon>Limnohabitans</taxon>
    </lineage>
</organism>
<dbReference type="InterPro" id="IPR038727">
    <property type="entry name" value="NadR/Ttd14_AAA_dom"/>
</dbReference>
<protein>
    <recommendedName>
        <fullName evidence="1">NadR/Ttd14 AAA domain-containing protein</fullName>
    </recommendedName>
</protein>
<reference evidence="2 3" key="1">
    <citation type="submission" date="2017-04" db="EMBL/GenBank/DDBJ databases">
        <title>Unexpected and diverse lifestyles within the genus Limnohabitans.</title>
        <authorList>
            <person name="Kasalicky V."/>
            <person name="Mehrshad M."/>
            <person name="Andrei S.-A."/>
            <person name="Salcher M."/>
            <person name="Kratochvilova H."/>
            <person name="Simek K."/>
            <person name="Ghai R."/>
        </authorList>
    </citation>
    <scope>NUCLEOTIDE SEQUENCE [LARGE SCALE GENOMIC DNA]</scope>
    <source>
        <strain evidence="2 3">MWH-C5</strain>
    </source>
</reference>
<dbReference type="InterPro" id="IPR027417">
    <property type="entry name" value="P-loop_NTPase"/>
</dbReference>
<sequence length="211" mass="23474">MKIALLGAESTGKSQLALALTTHLRAAGLTVHRVDEYLREWCDTHNRTPEFEEQQHIAETQMAHVLAAPAHAVVIADTTPLMTAVYSQMIFNDHSLDALALQHQAVFDITLLTGLDLAWVSDGLQRVGAHVREPVDQKIRHLLAQGNLPYQVVYGTGEQRLENALFCIGRQAPQWAKQLERPEPPTRWSGPCETCGDGDCEHRLFRGLLTP</sequence>
<dbReference type="PANTHER" id="PTHR37512:SF1">
    <property type="entry name" value="NADR_TTD14 AAA DOMAIN-CONTAINING PROTEIN"/>
    <property type="match status" value="1"/>
</dbReference>
<dbReference type="EMBL" id="NESP01000001">
    <property type="protein sequence ID" value="PUE60880.1"/>
    <property type="molecule type" value="Genomic_DNA"/>
</dbReference>
<gene>
    <name evidence="2" type="ORF">B9Z44_13250</name>
</gene>
<evidence type="ECO:0000259" key="1">
    <source>
        <dbReference type="Pfam" id="PF13521"/>
    </source>
</evidence>
<dbReference type="Proteomes" id="UP000251341">
    <property type="component" value="Unassembled WGS sequence"/>
</dbReference>
<dbReference type="InterPro" id="IPR052735">
    <property type="entry name" value="NAD_biosynth-regulator"/>
</dbReference>
<dbReference type="RefSeq" id="WP_108360173.1">
    <property type="nucleotide sequence ID" value="NZ_NESP01000001.1"/>
</dbReference>
<keyword evidence="3" id="KW-1185">Reference proteome</keyword>
<accession>A0A315ESM0</accession>
<feature type="domain" description="NadR/Ttd14 AAA" evidence="1">
    <location>
        <begin position="2"/>
        <end position="160"/>
    </location>
</feature>
<name>A0A315ESM0_9BURK</name>
<evidence type="ECO:0000313" key="2">
    <source>
        <dbReference type="EMBL" id="PUE60880.1"/>
    </source>
</evidence>
<evidence type="ECO:0000313" key="3">
    <source>
        <dbReference type="Proteomes" id="UP000251341"/>
    </source>
</evidence>
<proteinExistence type="predicted"/>
<dbReference type="Pfam" id="PF13521">
    <property type="entry name" value="AAA_28"/>
    <property type="match status" value="1"/>
</dbReference>
<dbReference type="PANTHER" id="PTHR37512">
    <property type="entry name" value="TRIFUNCTIONAL NAD BIOSYNTHESIS/REGULATOR PROTEIN NADR"/>
    <property type="match status" value="1"/>
</dbReference>
<dbReference type="SUPFAM" id="SSF52540">
    <property type="entry name" value="P-loop containing nucleoside triphosphate hydrolases"/>
    <property type="match status" value="1"/>
</dbReference>